<keyword evidence="1" id="KW-0812">Transmembrane</keyword>
<dbReference type="EMBL" id="RKLV01000001">
    <property type="protein sequence ID" value="MCX2817901.1"/>
    <property type="molecule type" value="Genomic_DNA"/>
</dbReference>
<dbReference type="Proteomes" id="UP001149411">
    <property type="component" value="Unassembled WGS sequence"/>
</dbReference>
<name>A0A9Q4C2K6_9EURY</name>
<protein>
    <submittedName>
        <fullName evidence="2">Uncharacterized protein</fullName>
    </submittedName>
</protein>
<proteinExistence type="predicted"/>
<feature type="transmembrane region" description="Helical" evidence="1">
    <location>
        <begin position="21"/>
        <end position="43"/>
    </location>
</feature>
<organism evidence="2 3">
    <name type="scientific">Halorutilus salinus</name>
    <dbReference type="NCBI Taxonomy" id="2487751"/>
    <lineage>
        <taxon>Archaea</taxon>
        <taxon>Methanobacteriati</taxon>
        <taxon>Methanobacteriota</taxon>
        <taxon>Stenosarchaea group</taxon>
        <taxon>Halobacteria</taxon>
        <taxon>Halorutilales</taxon>
        <taxon>Halorutilaceae</taxon>
        <taxon>Halorutilus</taxon>
    </lineage>
</organism>
<accession>A0A9Q4C2K6</accession>
<dbReference type="AlphaFoldDB" id="A0A9Q4C2K6"/>
<sequence>MSINRMKDKADDTSWRAIAKKIAVILGILAMVLWLPATFLNAVL</sequence>
<dbReference type="RefSeq" id="WP_266085429.1">
    <property type="nucleotide sequence ID" value="NZ_RKLV01000001.1"/>
</dbReference>
<reference evidence="2" key="1">
    <citation type="submission" date="2022-09" db="EMBL/GenBank/DDBJ databases">
        <title>Haloadaptaus new haloarchaeum isolated from saline soil.</title>
        <authorList>
            <person name="Duran-Viseras A."/>
            <person name="Sanchez-Porro C."/>
            <person name="Ventosa A."/>
        </authorList>
    </citation>
    <scope>NUCLEOTIDE SEQUENCE</scope>
    <source>
        <strain evidence="2">F3-133</strain>
    </source>
</reference>
<evidence type="ECO:0000313" key="2">
    <source>
        <dbReference type="EMBL" id="MCX2817901.1"/>
    </source>
</evidence>
<keyword evidence="3" id="KW-1185">Reference proteome</keyword>
<gene>
    <name evidence="2" type="ORF">EGH25_00800</name>
</gene>
<keyword evidence="1" id="KW-1133">Transmembrane helix</keyword>
<evidence type="ECO:0000313" key="3">
    <source>
        <dbReference type="Proteomes" id="UP001149411"/>
    </source>
</evidence>
<comment type="caution">
    <text evidence="2">The sequence shown here is derived from an EMBL/GenBank/DDBJ whole genome shotgun (WGS) entry which is preliminary data.</text>
</comment>
<evidence type="ECO:0000256" key="1">
    <source>
        <dbReference type="SAM" id="Phobius"/>
    </source>
</evidence>
<keyword evidence="1" id="KW-0472">Membrane</keyword>